<sequence length="351" mass="40449">MEMNMNFIAFYAIQDAEGSGKQAVLQTIMGNEDYENSAIETFLHEEFKKMLVRKADRHPSTPKAATKVGQFMVEPGFELASNPNYAMLERVRQAKQTEDFTEEANKVIDAYIHTSANRGGIMLVVQVSLPEYSSQPFVLITKCDFEDHIVTLGDEKSLLRQVNRAISTKGMKAIQFPHMPHEGMVEPWEIKIHQASHAHYFEDFLPYVEYPKTKNEVAALEVVQSAQEFVLSEFEEDSEERIAEEEVLEAWANTEERTLQGRWEEDKVKEVSQPILERNPEVKLRLKLDHMKIDALLEDFGEQLQIARIGERYVVLLEGEYFSFDKEASPVEFLQPDSLDNIVSRMKSKYE</sequence>
<proteinExistence type="predicted"/>
<feature type="domain" description="DUF3898" evidence="1">
    <location>
        <begin position="259"/>
        <end position="347"/>
    </location>
</feature>
<name>A0A1G9ZI71_9BACI</name>
<evidence type="ECO:0000313" key="3">
    <source>
        <dbReference type="Proteomes" id="UP000198778"/>
    </source>
</evidence>
<dbReference type="Pfam" id="PF13039">
    <property type="entry name" value="DUF3900"/>
    <property type="match status" value="1"/>
</dbReference>
<accession>A0A1G9ZI71</accession>
<dbReference type="InterPro" id="IPR025012">
    <property type="entry name" value="DUF3898"/>
</dbReference>
<keyword evidence="3" id="KW-1185">Reference proteome</keyword>
<evidence type="ECO:0000313" key="2">
    <source>
        <dbReference type="EMBL" id="SDN21172.1"/>
    </source>
</evidence>
<evidence type="ECO:0000259" key="1">
    <source>
        <dbReference type="Pfam" id="PF13037"/>
    </source>
</evidence>
<organism evidence="2 3">
    <name type="scientific">Alkalicoccus daliensis</name>
    <dbReference type="NCBI Taxonomy" id="745820"/>
    <lineage>
        <taxon>Bacteria</taxon>
        <taxon>Bacillati</taxon>
        <taxon>Bacillota</taxon>
        <taxon>Bacilli</taxon>
        <taxon>Bacillales</taxon>
        <taxon>Bacillaceae</taxon>
        <taxon>Alkalicoccus</taxon>
    </lineage>
</organism>
<dbReference type="Proteomes" id="UP000198778">
    <property type="component" value="Unassembled WGS sequence"/>
</dbReference>
<dbReference type="EMBL" id="FNIL01000001">
    <property type="protein sequence ID" value="SDN21172.1"/>
    <property type="molecule type" value="Genomic_DNA"/>
</dbReference>
<protein>
    <recommendedName>
        <fullName evidence="1">DUF3898 domain-containing protein</fullName>
    </recommendedName>
</protein>
<dbReference type="RefSeq" id="WP_090839552.1">
    <property type="nucleotide sequence ID" value="NZ_FNIL01000001.1"/>
</dbReference>
<dbReference type="AlphaFoldDB" id="A0A1G9ZI71"/>
<reference evidence="3" key="1">
    <citation type="submission" date="2016-10" db="EMBL/GenBank/DDBJ databases">
        <authorList>
            <person name="Varghese N."/>
            <person name="Submissions S."/>
        </authorList>
    </citation>
    <scope>NUCLEOTIDE SEQUENCE [LARGE SCALE GENOMIC DNA]</scope>
    <source>
        <strain evidence="3">CGMCC 1.10369</strain>
    </source>
</reference>
<dbReference type="Pfam" id="PF13037">
    <property type="entry name" value="DUF3898"/>
    <property type="match status" value="1"/>
</dbReference>
<gene>
    <name evidence="2" type="ORF">SAMN04488053_101121</name>
</gene>
<dbReference type="OrthoDB" id="2974172at2"/>
<dbReference type="InterPro" id="IPR025006">
    <property type="entry name" value="DUF3900"/>
</dbReference>